<sequence>MPPSPRKRVKRSPTPATESEPETEFELEVDSEDEIATSSPFPPILPASKGFLALPPELTSQILSHFEEIRAEHILASNQYLGNWKSSSFGDSSTPEELLVRFDVLRTLSQLSRLSRLMFLPLYWERFQICLIPKPVGLWYHYLAESMERKCKGMLESPHLWPYIKIVTVSMTRHNSSKIIPQFVQIMGVFPNVHTLEVIPGRYMMIQSLKKYFTGNNFPSIQRLVLPTSAHDILRCCPKMREVTCTAGDGMQIVATLAHAGCPKLEILRGVSARSVLKKRLAKANPPLKCVRINGRFKEDLGTTTISTFSSFHSLQVIEIEAGESDKIDSVVQLTCDTLRKCAGPPESIFR</sequence>
<feature type="compositionally biased region" description="Basic residues" evidence="1">
    <location>
        <begin position="1"/>
        <end position="11"/>
    </location>
</feature>
<reference evidence="2" key="1">
    <citation type="submission" date="2021-01" db="EMBL/GenBank/DDBJ databases">
        <authorList>
            <person name="Kaushik A."/>
        </authorList>
    </citation>
    <scope>NUCLEOTIDE SEQUENCE</scope>
    <source>
        <strain evidence="2">AG4-RS23</strain>
    </source>
</reference>
<dbReference type="EMBL" id="CAJMWY010003215">
    <property type="protein sequence ID" value="CAE6500499.1"/>
    <property type="molecule type" value="Genomic_DNA"/>
</dbReference>
<accession>A0A8H3CXP3</accession>
<name>A0A8H3CXP3_9AGAM</name>
<protein>
    <submittedName>
        <fullName evidence="2">Uncharacterized protein</fullName>
    </submittedName>
</protein>
<dbReference type="Proteomes" id="UP000663861">
    <property type="component" value="Unassembled WGS sequence"/>
</dbReference>
<feature type="compositionally biased region" description="Acidic residues" evidence="1">
    <location>
        <begin position="19"/>
        <end position="35"/>
    </location>
</feature>
<evidence type="ECO:0000313" key="3">
    <source>
        <dbReference type="Proteomes" id="UP000663861"/>
    </source>
</evidence>
<organism evidence="2 3">
    <name type="scientific">Rhizoctonia solani</name>
    <dbReference type="NCBI Taxonomy" id="456999"/>
    <lineage>
        <taxon>Eukaryota</taxon>
        <taxon>Fungi</taxon>
        <taxon>Dikarya</taxon>
        <taxon>Basidiomycota</taxon>
        <taxon>Agaricomycotina</taxon>
        <taxon>Agaricomycetes</taxon>
        <taxon>Cantharellales</taxon>
        <taxon>Ceratobasidiaceae</taxon>
        <taxon>Rhizoctonia</taxon>
    </lineage>
</organism>
<feature type="region of interest" description="Disordered" evidence="1">
    <location>
        <begin position="1"/>
        <end position="36"/>
    </location>
</feature>
<gene>
    <name evidence="2" type="ORF">RDB_LOCUS121950</name>
</gene>
<evidence type="ECO:0000313" key="2">
    <source>
        <dbReference type="EMBL" id="CAE6500499.1"/>
    </source>
</evidence>
<comment type="caution">
    <text evidence="2">The sequence shown here is derived from an EMBL/GenBank/DDBJ whole genome shotgun (WGS) entry which is preliminary data.</text>
</comment>
<dbReference type="AlphaFoldDB" id="A0A8H3CXP3"/>
<evidence type="ECO:0000256" key="1">
    <source>
        <dbReference type="SAM" id="MobiDB-lite"/>
    </source>
</evidence>
<proteinExistence type="predicted"/>